<comment type="caution">
    <text evidence="4">The sequence shown here is derived from an EMBL/GenBank/DDBJ whole genome shotgun (WGS) entry which is preliminary data.</text>
</comment>
<dbReference type="SUPFAM" id="SSF51905">
    <property type="entry name" value="FAD/NAD(P)-binding domain"/>
    <property type="match status" value="1"/>
</dbReference>
<evidence type="ECO:0000313" key="4">
    <source>
        <dbReference type="EMBL" id="MCG7505327.1"/>
    </source>
</evidence>
<evidence type="ECO:0000256" key="1">
    <source>
        <dbReference type="ARBA" id="ARBA00023002"/>
    </source>
</evidence>
<reference evidence="4 5" key="1">
    <citation type="submission" date="2022-02" db="EMBL/GenBank/DDBJ databases">
        <title>Draft genome sequence of Mezorhizobium retamae strain IRAMC:0171 isolated from Retama raetam nodules.</title>
        <authorList>
            <person name="Bengaied R."/>
            <person name="Sbissi I."/>
            <person name="Huber K."/>
            <person name="Ghodbane F."/>
            <person name="Nouioui I."/>
            <person name="Tarhouni M."/>
            <person name="Gtari M."/>
        </authorList>
    </citation>
    <scope>NUCLEOTIDE SEQUENCE [LARGE SCALE GENOMIC DNA]</scope>
    <source>
        <strain evidence="4 5">IRAMC:0171</strain>
    </source>
</reference>
<keyword evidence="2" id="KW-1133">Transmembrane helix</keyword>
<dbReference type="InterPro" id="IPR006076">
    <property type="entry name" value="FAD-dep_OxRdtase"/>
</dbReference>
<name>A0ABS9QD42_9HYPH</name>
<dbReference type="EMBL" id="JAKREW010000007">
    <property type="protein sequence ID" value="MCG7505327.1"/>
    <property type="molecule type" value="Genomic_DNA"/>
</dbReference>
<feature type="domain" description="FAD dependent oxidoreductase" evidence="3">
    <location>
        <begin position="13"/>
        <end position="406"/>
    </location>
</feature>
<dbReference type="InterPro" id="IPR036188">
    <property type="entry name" value="FAD/NAD-bd_sf"/>
</dbReference>
<dbReference type="PANTHER" id="PTHR13847:SF289">
    <property type="entry name" value="GLYCINE OXIDASE"/>
    <property type="match status" value="1"/>
</dbReference>
<sequence length="427" mass="46573">MTAEVQLPAKEQRVAVIGAGIVGMMSAYYLFRAGCSVTVIDPAEPGDMRASSFGNGGWLSPSLVTPGAMPGLWKQVPKMLLDPKGPLTIDIRRLPRLLPWLFRFLWSGATERRVRPTSKALSSLVGSCPELHQQVAREIGADHLIEPRGLLFLYRDRQAFEREALPWALRREFGATWTEFDEQQLRIEEPNVPERYRFGVLVAGGHCVDPGGFVAEIARYLFSQGVQYRQSSALDFAFDGGRLAGVHTADGTVSCDKAVISAGAWSAQLARKVGNNIPLEAERGHHIVVAGEGPKLRNRLFLTDHKITVRTFKDATKVTGQVDFSGLETPANPLRFEVLHDLVADALPILKSGAQRKLSTWMGRRPSLPDGRPAIGRSRRSADVVLAFGHGHVGFAAGPETARLVTGLITGGVDEDLLAPFSPSRFA</sequence>
<protein>
    <submittedName>
        <fullName evidence="4">FAD-binding oxidoreductase</fullName>
    </submittedName>
</protein>
<dbReference type="SUPFAM" id="SSF54373">
    <property type="entry name" value="FAD-linked reductases, C-terminal domain"/>
    <property type="match status" value="1"/>
</dbReference>
<gene>
    <name evidence="4" type="ORF">L4923_09865</name>
</gene>
<accession>A0ABS9QD42</accession>
<proteinExistence type="predicted"/>
<dbReference type="Pfam" id="PF01266">
    <property type="entry name" value="DAO"/>
    <property type="match status" value="1"/>
</dbReference>
<keyword evidence="2" id="KW-0812">Transmembrane</keyword>
<keyword evidence="1" id="KW-0560">Oxidoreductase</keyword>
<dbReference type="Proteomes" id="UP001201701">
    <property type="component" value="Unassembled WGS sequence"/>
</dbReference>
<keyword evidence="5" id="KW-1185">Reference proteome</keyword>
<evidence type="ECO:0000256" key="2">
    <source>
        <dbReference type="SAM" id="Phobius"/>
    </source>
</evidence>
<dbReference type="RefSeq" id="WP_239364249.1">
    <property type="nucleotide sequence ID" value="NZ_JAKREW010000007.1"/>
</dbReference>
<evidence type="ECO:0000259" key="3">
    <source>
        <dbReference type="Pfam" id="PF01266"/>
    </source>
</evidence>
<evidence type="ECO:0000313" key="5">
    <source>
        <dbReference type="Proteomes" id="UP001201701"/>
    </source>
</evidence>
<dbReference type="Gene3D" id="3.30.9.10">
    <property type="entry name" value="D-Amino Acid Oxidase, subunit A, domain 2"/>
    <property type="match status" value="1"/>
</dbReference>
<organism evidence="4 5">
    <name type="scientific">Mesorhizobium retamae</name>
    <dbReference type="NCBI Taxonomy" id="2912854"/>
    <lineage>
        <taxon>Bacteria</taxon>
        <taxon>Pseudomonadati</taxon>
        <taxon>Pseudomonadota</taxon>
        <taxon>Alphaproteobacteria</taxon>
        <taxon>Hyphomicrobiales</taxon>
        <taxon>Phyllobacteriaceae</taxon>
        <taxon>Mesorhizobium</taxon>
    </lineage>
</organism>
<dbReference type="PANTHER" id="PTHR13847">
    <property type="entry name" value="SARCOSINE DEHYDROGENASE-RELATED"/>
    <property type="match status" value="1"/>
</dbReference>
<feature type="transmembrane region" description="Helical" evidence="2">
    <location>
        <begin position="12"/>
        <end position="31"/>
    </location>
</feature>
<keyword evidence="2" id="KW-0472">Membrane</keyword>
<dbReference type="Gene3D" id="3.50.50.60">
    <property type="entry name" value="FAD/NAD(P)-binding domain"/>
    <property type="match status" value="2"/>
</dbReference>